<evidence type="ECO:0000313" key="3">
    <source>
        <dbReference type="Proteomes" id="UP000766550"/>
    </source>
</evidence>
<gene>
    <name evidence="2" type="ORF">KTS45_01310</name>
</gene>
<sequence length="145" mass="15673">MTAYDCYVGSDGALGDRARSVRRTVFIEEQGVSEAEEMDDKDGVATHVLLTDGDEPVATARLRLVGEATAKVERVAVLADYRGEGLGVRVMDAVETVAGDRGATEAKLHGQTQVRGFYERLGYEAVGEEFEEAGIPHVEMVKPLD</sequence>
<dbReference type="PANTHER" id="PTHR13355:SF11">
    <property type="entry name" value="GLUCOSAMINE 6-PHOSPHATE N-ACETYLTRANSFERASE"/>
    <property type="match status" value="1"/>
</dbReference>
<dbReference type="PROSITE" id="PS51186">
    <property type="entry name" value="GNAT"/>
    <property type="match status" value="1"/>
</dbReference>
<keyword evidence="2" id="KW-0808">Transferase</keyword>
<dbReference type="RefSeq" id="WP_162315999.1">
    <property type="nucleotide sequence ID" value="NZ_JAHQXF010000001.1"/>
</dbReference>
<proteinExistence type="predicted"/>
<dbReference type="GO" id="GO:0004343">
    <property type="term" value="F:glucosamine 6-phosphate N-acetyltransferase activity"/>
    <property type="evidence" value="ECO:0007669"/>
    <property type="project" value="TreeGrafter"/>
</dbReference>
<organism evidence="2 3">
    <name type="scientific">Haloarcula limicola</name>
    <dbReference type="NCBI Taxonomy" id="1429915"/>
    <lineage>
        <taxon>Archaea</taxon>
        <taxon>Methanobacteriati</taxon>
        <taxon>Methanobacteriota</taxon>
        <taxon>Stenosarchaea group</taxon>
        <taxon>Halobacteria</taxon>
        <taxon>Halobacteriales</taxon>
        <taxon>Haloarculaceae</taxon>
        <taxon>Haloarcula</taxon>
    </lineage>
</organism>
<reference evidence="2 3" key="1">
    <citation type="submission" date="2021-06" db="EMBL/GenBank/DDBJ databases">
        <title>New haloarchaea isolates fom saline soil.</title>
        <authorList>
            <person name="Duran-Viseras A."/>
            <person name="Sanchez-Porro C.S."/>
            <person name="Ventosa A."/>
        </authorList>
    </citation>
    <scope>NUCLEOTIDE SEQUENCE [LARGE SCALE GENOMIC DNA]</scope>
    <source>
        <strain evidence="2 3">JCM 183640</strain>
    </source>
</reference>
<dbReference type="InterPro" id="IPR016181">
    <property type="entry name" value="Acyl_CoA_acyltransferase"/>
</dbReference>
<dbReference type="PANTHER" id="PTHR13355">
    <property type="entry name" value="GLUCOSAMINE 6-PHOSPHATE N-ACETYLTRANSFERASE"/>
    <property type="match status" value="1"/>
</dbReference>
<dbReference type="CDD" id="cd04301">
    <property type="entry name" value="NAT_SF"/>
    <property type="match status" value="1"/>
</dbReference>
<protein>
    <submittedName>
        <fullName evidence="2">GNAT family N-acetyltransferase</fullName>
        <ecNumber evidence="2">2.3.1.-</ecNumber>
    </submittedName>
</protein>
<dbReference type="EC" id="2.3.1.-" evidence="2"/>
<dbReference type="EMBL" id="JAHQXF010000001">
    <property type="protein sequence ID" value="MBV0922827.1"/>
    <property type="molecule type" value="Genomic_DNA"/>
</dbReference>
<evidence type="ECO:0000259" key="1">
    <source>
        <dbReference type="PROSITE" id="PS51186"/>
    </source>
</evidence>
<comment type="caution">
    <text evidence="2">The sequence shown here is derived from an EMBL/GenBank/DDBJ whole genome shotgun (WGS) entry which is preliminary data.</text>
</comment>
<dbReference type="OrthoDB" id="111868at2157"/>
<keyword evidence="3" id="KW-1185">Reference proteome</keyword>
<dbReference type="Gene3D" id="3.40.630.30">
    <property type="match status" value="1"/>
</dbReference>
<keyword evidence="2" id="KW-0012">Acyltransferase</keyword>
<dbReference type="InterPro" id="IPR000182">
    <property type="entry name" value="GNAT_dom"/>
</dbReference>
<dbReference type="SUPFAM" id="SSF55729">
    <property type="entry name" value="Acyl-CoA N-acyltransferases (Nat)"/>
    <property type="match status" value="1"/>
</dbReference>
<dbReference type="InterPro" id="IPR039143">
    <property type="entry name" value="GNPNAT1-like"/>
</dbReference>
<accession>A0A8J8C2A1</accession>
<evidence type="ECO:0000313" key="2">
    <source>
        <dbReference type="EMBL" id="MBV0922827.1"/>
    </source>
</evidence>
<name>A0A8J8C2A1_9EURY</name>
<dbReference type="AlphaFoldDB" id="A0A8J8C2A1"/>
<dbReference type="Pfam" id="PF13673">
    <property type="entry name" value="Acetyltransf_10"/>
    <property type="match status" value="1"/>
</dbReference>
<dbReference type="Proteomes" id="UP000766550">
    <property type="component" value="Unassembled WGS sequence"/>
</dbReference>
<feature type="domain" description="N-acetyltransferase" evidence="1">
    <location>
        <begin position="1"/>
        <end position="145"/>
    </location>
</feature>